<feature type="compositionally biased region" description="Basic and acidic residues" evidence="2">
    <location>
        <begin position="527"/>
        <end position="544"/>
    </location>
</feature>
<feature type="region of interest" description="Disordered" evidence="2">
    <location>
        <begin position="487"/>
        <end position="606"/>
    </location>
</feature>
<evidence type="ECO:0000256" key="1">
    <source>
        <dbReference type="SAM" id="Coils"/>
    </source>
</evidence>
<feature type="compositionally biased region" description="Basic and acidic residues" evidence="2">
    <location>
        <begin position="487"/>
        <end position="510"/>
    </location>
</feature>
<dbReference type="EMBL" id="OV170233">
    <property type="protein sequence ID" value="CAH0718494.1"/>
    <property type="molecule type" value="Genomic_DNA"/>
</dbReference>
<keyword evidence="1" id="KW-0175">Coiled coil</keyword>
<dbReference type="OrthoDB" id="7335059at2759"/>
<feature type="compositionally biased region" description="Polar residues" evidence="2">
    <location>
        <begin position="873"/>
        <end position="901"/>
    </location>
</feature>
<feature type="compositionally biased region" description="Basic and acidic residues" evidence="2">
    <location>
        <begin position="831"/>
        <end position="871"/>
    </location>
</feature>
<name>A0A8J9Y4G9_9NEOP</name>
<evidence type="ECO:0000256" key="2">
    <source>
        <dbReference type="SAM" id="MobiDB-lite"/>
    </source>
</evidence>
<evidence type="ECO:0000313" key="4">
    <source>
        <dbReference type="Proteomes" id="UP000838878"/>
    </source>
</evidence>
<feature type="compositionally biased region" description="Basic and acidic residues" evidence="2">
    <location>
        <begin position="565"/>
        <end position="579"/>
    </location>
</feature>
<accession>A0A8J9Y4G9</accession>
<feature type="region of interest" description="Disordered" evidence="2">
    <location>
        <begin position="682"/>
        <end position="729"/>
    </location>
</feature>
<feature type="compositionally biased region" description="Polar residues" evidence="2">
    <location>
        <begin position="545"/>
        <end position="560"/>
    </location>
</feature>
<sequence length="901" mass="102015">MRRNRNHQGNQHQLSPSGPLLTNHLRDLDIELELLKRKREIIEQKQDILNRERYSAKRQYEYNTPNQYNRQEPKPNIQPFNYSQYYDESSHSSNYRPQGGKRQSEGQNYSWPSKRFNAPQKISPWQAGLSQDFSQKKQFQPGQSQPIQFSAPNPAPLMGLKTNMGPRSQKKFQPPRKNFQPSKVTKPKTQPAPNKLASYPVEKTKKLVTQTMKAIDRKPDETQILRANRTPTVQVKGRLELALGMVMKQIKQDHCSEPADLEYFLTPFIQRLLKHTIRTRIRSVMMDQFVGPASDIVEAYRKKYPVDTDIELVKVAKDAQCLTGPQVGAIQLIDADDPEEFFRKNMTKILTTKLEEMFNKLENIYRNAGKNLDDYIEKLPEPSKDKDNEKKPESKTLTIEEMCGEDGSLTLISEKAAKIKFYTKFMEELIEDRLPKIMPKYKNLLLSIVFCEKEFLGTKAMITAQLKRKILKTIEKDETYLIHNKKVGSDKSEEKANDTSASNEKEKKTTTEVNKSSTETTQSQPESSEKDNTYTNEMKEENKITNENASEENISKTEAANSEMECDKTEETPIIEIDKPVSVATPVPVTPNKGVPTPSTQTPKTPVSKDMHYVKLIGRPVLPARAVIYDFLNKFNPASIKKHKTISNLLVLGFSDRENFDKILTTNESIVGESTIIIKPSEQVNANKQTPGLNKTVESSPASKSLNETKTSKENKEVSESNSNKSLNNSLILNSDLDTQITDLLISIRKSEEDAGITEEGQKIEEKESVLEATKVNDDDNIKAEAKNDESAAESKDDKTTEKPTDTDVQTVPNANESTNIDETKTNGQTKSDEKIETELEAIKESSEDNKNEKSSEKSEDKSEANVKETGRATPSRTSSRLANVTPSTIKTRGTSRLTQN</sequence>
<feature type="region of interest" description="Disordered" evidence="2">
    <location>
        <begin position="133"/>
        <end position="196"/>
    </location>
</feature>
<feature type="compositionally biased region" description="Polar residues" evidence="2">
    <location>
        <begin position="809"/>
        <end position="830"/>
    </location>
</feature>
<reference evidence="3" key="1">
    <citation type="submission" date="2021-12" db="EMBL/GenBank/DDBJ databases">
        <authorList>
            <person name="Martin H S."/>
        </authorList>
    </citation>
    <scope>NUCLEOTIDE SEQUENCE</scope>
</reference>
<feature type="compositionally biased region" description="Basic and acidic residues" evidence="2">
    <location>
        <begin position="760"/>
        <end position="806"/>
    </location>
</feature>
<feature type="compositionally biased region" description="Polar residues" evidence="2">
    <location>
        <begin position="133"/>
        <end position="151"/>
    </location>
</feature>
<feature type="coiled-coil region" evidence="1">
    <location>
        <begin position="25"/>
        <end position="52"/>
    </location>
</feature>
<feature type="region of interest" description="Disordered" evidence="2">
    <location>
        <begin position="61"/>
        <end position="117"/>
    </location>
</feature>
<organism evidence="3 4">
    <name type="scientific">Brenthis ino</name>
    <name type="common">lesser marbled fritillary</name>
    <dbReference type="NCBI Taxonomy" id="405034"/>
    <lineage>
        <taxon>Eukaryota</taxon>
        <taxon>Metazoa</taxon>
        <taxon>Ecdysozoa</taxon>
        <taxon>Arthropoda</taxon>
        <taxon>Hexapoda</taxon>
        <taxon>Insecta</taxon>
        <taxon>Pterygota</taxon>
        <taxon>Neoptera</taxon>
        <taxon>Endopterygota</taxon>
        <taxon>Lepidoptera</taxon>
        <taxon>Glossata</taxon>
        <taxon>Ditrysia</taxon>
        <taxon>Papilionoidea</taxon>
        <taxon>Nymphalidae</taxon>
        <taxon>Heliconiinae</taxon>
        <taxon>Argynnini</taxon>
        <taxon>Brenthis</taxon>
    </lineage>
</organism>
<feature type="compositionally biased region" description="Low complexity" evidence="2">
    <location>
        <begin position="580"/>
        <end position="591"/>
    </location>
</feature>
<keyword evidence="4" id="KW-1185">Reference proteome</keyword>
<feature type="compositionally biased region" description="Polar residues" evidence="2">
    <location>
        <begin position="61"/>
        <end position="70"/>
    </location>
</feature>
<feature type="compositionally biased region" description="Polar residues" evidence="2">
    <location>
        <begin position="682"/>
        <end position="705"/>
    </location>
</feature>
<feature type="compositionally biased region" description="Low complexity" evidence="2">
    <location>
        <begin position="511"/>
        <end position="526"/>
    </location>
</feature>
<feature type="compositionally biased region" description="Polar residues" evidence="2">
    <location>
        <begin position="179"/>
        <end position="192"/>
    </location>
</feature>
<feature type="compositionally biased region" description="Low complexity" evidence="2">
    <location>
        <begin position="720"/>
        <end position="729"/>
    </location>
</feature>
<dbReference type="Proteomes" id="UP000838878">
    <property type="component" value="Chromosome 13"/>
</dbReference>
<feature type="compositionally biased region" description="Basic and acidic residues" evidence="2">
    <location>
        <begin position="710"/>
        <end position="719"/>
    </location>
</feature>
<feature type="region of interest" description="Disordered" evidence="2">
    <location>
        <begin position="1"/>
        <end position="22"/>
    </location>
</feature>
<feature type="region of interest" description="Disordered" evidence="2">
    <location>
        <begin position="755"/>
        <end position="901"/>
    </location>
</feature>
<proteinExistence type="predicted"/>
<dbReference type="AlphaFoldDB" id="A0A8J9Y4G9"/>
<evidence type="ECO:0000313" key="3">
    <source>
        <dbReference type="EMBL" id="CAH0718494.1"/>
    </source>
</evidence>
<protein>
    <submittedName>
        <fullName evidence="3">Uncharacterized protein</fullName>
    </submittedName>
</protein>
<feature type="compositionally biased region" description="Polar residues" evidence="2">
    <location>
        <begin position="7"/>
        <end position="16"/>
    </location>
</feature>
<feature type="compositionally biased region" description="Polar residues" evidence="2">
    <location>
        <begin position="78"/>
        <end position="96"/>
    </location>
</feature>
<feature type="non-terminal residue" evidence="3">
    <location>
        <position position="901"/>
    </location>
</feature>
<gene>
    <name evidence="3" type="ORF">BINO364_LOCUS4971</name>
</gene>